<protein>
    <submittedName>
        <fullName evidence="2">5551_t:CDS:1</fullName>
    </submittedName>
</protein>
<evidence type="ECO:0000313" key="3">
    <source>
        <dbReference type="Proteomes" id="UP000789405"/>
    </source>
</evidence>
<sequence length="155" mass="18710">MYSTPRERETLLKWMGTARWTYNRCLDLIKEREHIPRKQLRKLVINNDNYEFENTWVKDTPPGIRDRAFSELMTAYKTNFAKRKKNKNFKFEIKKRSKKYKSQTITVEKRDFIRDGGEYAFLKHIKTSESLPEINNAVNITRDRLGRFYFCVCVP</sequence>
<comment type="caution">
    <text evidence="2">The sequence shown here is derived from an EMBL/GenBank/DDBJ whole genome shotgun (WGS) entry which is preliminary data.</text>
</comment>
<feature type="domain" description="Transposase putative helix-turn-helix" evidence="1">
    <location>
        <begin position="2"/>
        <end position="32"/>
    </location>
</feature>
<name>A0A9N9IIC7_9GLOM</name>
<keyword evidence="3" id="KW-1185">Reference proteome</keyword>
<evidence type="ECO:0000259" key="1">
    <source>
        <dbReference type="Pfam" id="PF12323"/>
    </source>
</evidence>
<reference evidence="2" key="1">
    <citation type="submission" date="2021-06" db="EMBL/GenBank/DDBJ databases">
        <authorList>
            <person name="Kallberg Y."/>
            <person name="Tangrot J."/>
            <person name="Rosling A."/>
        </authorList>
    </citation>
    <scope>NUCLEOTIDE SEQUENCE</scope>
    <source>
        <strain evidence="2">MA453B</strain>
    </source>
</reference>
<evidence type="ECO:0000313" key="2">
    <source>
        <dbReference type="EMBL" id="CAG8736806.1"/>
    </source>
</evidence>
<proteinExistence type="predicted"/>
<gene>
    <name evidence="2" type="ORF">DERYTH_LOCUS15640</name>
</gene>
<dbReference type="OrthoDB" id="2438897at2759"/>
<dbReference type="EMBL" id="CAJVPY010012832">
    <property type="protein sequence ID" value="CAG8736806.1"/>
    <property type="molecule type" value="Genomic_DNA"/>
</dbReference>
<organism evidence="2 3">
    <name type="scientific">Dentiscutata erythropus</name>
    <dbReference type="NCBI Taxonomy" id="1348616"/>
    <lineage>
        <taxon>Eukaryota</taxon>
        <taxon>Fungi</taxon>
        <taxon>Fungi incertae sedis</taxon>
        <taxon>Mucoromycota</taxon>
        <taxon>Glomeromycotina</taxon>
        <taxon>Glomeromycetes</taxon>
        <taxon>Diversisporales</taxon>
        <taxon>Gigasporaceae</taxon>
        <taxon>Dentiscutata</taxon>
    </lineage>
</organism>
<dbReference type="AlphaFoldDB" id="A0A9N9IIC7"/>
<dbReference type="Proteomes" id="UP000789405">
    <property type="component" value="Unassembled WGS sequence"/>
</dbReference>
<accession>A0A9N9IIC7</accession>
<dbReference type="InterPro" id="IPR021027">
    <property type="entry name" value="Transposase_put_HTH"/>
</dbReference>
<dbReference type="Pfam" id="PF12323">
    <property type="entry name" value="HTH_OrfB_IS605"/>
    <property type="match status" value="1"/>
</dbReference>